<evidence type="ECO:0000256" key="5">
    <source>
        <dbReference type="ARBA" id="ARBA00022741"/>
    </source>
</evidence>
<dbReference type="PROSITE" id="PS50929">
    <property type="entry name" value="ABC_TM1F"/>
    <property type="match status" value="1"/>
</dbReference>
<evidence type="ECO:0000256" key="9">
    <source>
        <dbReference type="ARBA" id="ARBA00061644"/>
    </source>
</evidence>
<dbReference type="EMBL" id="NMVO01000019">
    <property type="protein sequence ID" value="OYO08019.1"/>
    <property type="molecule type" value="Genomic_DNA"/>
</dbReference>
<dbReference type="InterPro" id="IPR003593">
    <property type="entry name" value="AAA+_ATPase"/>
</dbReference>
<dbReference type="Gene3D" id="1.20.1560.10">
    <property type="entry name" value="ABC transporter type 1, transmembrane domain"/>
    <property type="match status" value="1"/>
</dbReference>
<dbReference type="FunFam" id="3.40.50.300:FF:000299">
    <property type="entry name" value="ABC transporter ATP-binding protein/permease"/>
    <property type="match status" value="1"/>
</dbReference>
<dbReference type="GO" id="GO:0016887">
    <property type="term" value="F:ATP hydrolysis activity"/>
    <property type="evidence" value="ECO:0007669"/>
    <property type="project" value="InterPro"/>
</dbReference>
<organism evidence="13 14">
    <name type="scientific">Enemella evansiae</name>
    <dbReference type="NCBI Taxonomy" id="2016499"/>
    <lineage>
        <taxon>Bacteria</taxon>
        <taxon>Bacillati</taxon>
        <taxon>Actinomycetota</taxon>
        <taxon>Actinomycetes</taxon>
        <taxon>Propionibacteriales</taxon>
        <taxon>Propionibacteriaceae</taxon>
        <taxon>Enemella</taxon>
    </lineage>
</organism>
<keyword evidence="8 10" id="KW-0472">Membrane</keyword>
<keyword evidence="14" id="KW-1185">Reference proteome</keyword>
<evidence type="ECO:0000256" key="3">
    <source>
        <dbReference type="ARBA" id="ARBA00022475"/>
    </source>
</evidence>
<dbReference type="PANTHER" id="PTHR43394:SF1">
    <property type="entry name" value="ATP-BINDING CASSETTE SUB-FAMILY B MEMBER 10, MITOCHONDRIAL"/>
    <property type="match status" value="1"/>
</dbReference>
<dbReference type="Proteomes" id="UP000215896">
    <property type="component" value="Unassembled WGS sequence"/>
</dbReference>
<dbReference type="SUPFAM" id="SSF52540">
    <property type="entry name" value="P-loop containing nucleoside triphosphate hydrolases"/>
    <property type="match status" value="1"/>
</dbReference>
<feature type="transmembrane region" description="Helical" evidence="10">
    <location>
        <begin position="187"/>
        <end position="205"/>
    </location>
</feature>
<dbReference type="CDD" id="cd18546">
    <property type="entry name" value="ABC_6TM_Rv0194_D2_like"/>
    <property type="match status" value="1"/>
</dbReference>
<dbReference type="Pfam" id="PF00664">
    <property type="entry name" value="ABC_membrane"/>
    <property type="match status" value="1"/>
</dbReference>
<feature type="domain" description="ABC transmembrane type-1" evidence="12">
    <location>
        <begin position="43"/>
        <end position="328"/>
    </location>
</feature>
<evidence type="ECO:0000256" key="2">
    <source>
        <dbReference type="ARBA" id="ARBA00022448"/>
    </source>
</evidence>
<evidence type="ECO:0000256" key="10">
    <source>
        <dbReference type="SAM" id="Phobius"/>
    </source>
</evidence>
<reference evidence="13 14" key="1">
    <citation type="submission" date="2017-07" db="EMBL/GenBank/DDBJ databases">
        <title>Draft whole genome sequences of clinical Proprionibacteriaceae strains.</title>
        <authorList>
            <person name="Bernier A.-M."/>
            <person name="Bernard K."/>
            <person name="Domingo M.-C."/>
        </authorList>
    </citation>
    <scope>NUCLEOTIDE SEQUENCE [LARGE SCALE GENOMIC DNA]</scope>
    <source>
        <strain evidence="13 14">NML 030167</strain>
    </source>
</reference>
<dbReference type="AlphaFoldDB" id="A0A255FWF0"/>
<feature type="transmembrane region" description="Helical" evidence="10">
    <location>
        <begin position="297"/>
        <end position="313"/>
    </location>
</feature>
<dbReference type="InterPro" id="IPR017871">
    <property type="entry name" value="ABC_transporter-like_CS"/>
</dbReference>
<dbReference type="InterPro" id="IPR027417">
    <property type="entry name" value="P-loop_NTPase"/>
</dbReference>
<feature type="transmembrane region" description="Helical" evidence="10">
    <location>
        <begin position="34"/>
        <end position="55"/>
    </location>
</feature>
<name>A0A255FWF0_9ACTN</name>
<dbReference type="Gene3D" id="3.40.50.300">
    <property type="entry name" value="P-loop containing nucleotide triphosphate hydrolases"/>
    <property type="match status" value="1"/>
</dbReference>
<feature type="transmembrane region" description="Helical" evidence="10">
    <location>
        <begin position="82"/>
        <end position="103"/>
    </location>
</feature>
<dbReference type="InterPro" id="IPR003439">
    <property type="entry name" value="ABC_transporter-like_ATP-bd"/>
</dbReference>
<keyword evidence="3" id="KW-1003">Cell membrane</keyword>
<comment type="caution">
    <text evidence="13">The sequence shown here is derived from an EMBL/GenBank/DDBJ whole genome shotgun (WGS) entry which is preliminary data.</text>
</comment>
<dbReference type="GO" id="GO:0005524">
    <property type="term" value="F:ATP binding"/>
    <property type="evidence" value="ECO:0007669"/>
    <property type="project" value="UniProtKB-KW"/>
</dbReference>
<comment type="subcellular location">
    <subcellularLocation>
        <location evidence="1">Cell membrane</location>
        <topology evidence="1">Multi-pass membrane protein</topology>
    </subcellularLocation>
</comment>
<gene>
    <name evidence="13" type="ORF">CGZ94_21065</name>
</gene>
<keyword evidence="7 10" id="KW-1133">Transmembrane helix</keyword>
<evidence type="ECO:0000256" key="6">
    <source>
        <dbReference type="ARBA" id="ARBA00022840"/>
    </source>
</evidence>
<evidence type="ECO:0000313" key="13">
    <source>
        <dbReference type="EMBL" id="OYO08019.1"/>
    </source>
</evidence>
<feature type="domain" description="ABC transporter" evidence="11">
    <location>
        <begin position="362"/>
        <end position="596"/>
    </location>
</feature>
<keyword evidence="2" id="KW-0813">Transport</keyword>
<dbReference type="InterPro" id="IPR036640">
    <property type="entry name" value="ABC1_TM_sf"/>
</dbReference>
<dbReference type="PANTHER" id="PTHR43394">
    <property type="entry name" value="ATP-DEPENDENT PERMEASE MDL1, MITOCHONDRIAL"/>
    <property type="match status" value="1"/>
</dbReference>
<evidence type="ECO:0000256" key="1">
    <source>
        <dbReference type="ARBA" id="ARBA00004651"/>
    </source>
</evidence>
<sequence>MEAWRGVRAEEAEELSAQGAGFLKRRSRRLLGSLLYPYRHLAWLIVAAVVVENVARLAAPELVRRGIDFGVPALSAGSAGPLLRVLAVMVAAVLCQAAGQYVFQRLSGRVAQQVLLEIRRRMFQHFQRLDVSFHDRYTSGRVISRLTNDVDAIADLFAEGVDTLVRAAFTLVGIAVILLWLDFRLGLVALFALPLLAGLLVWFSINSTRAYRRVRELTAVTIMQFVESMTGIRAVQAYRRERRNQQIFTLAATRLKDANVKAFRLMAVFMPGTRLIGNVAIGLVLLVGGLMALQGDVTVGVLAAFLLYLRMFFQPMGEISQFYNLFQAATSALEKISGVLEERPQVAESEHPTRLTEPQGRVRFDAVHFGYVAERDVLPGLELDIPAGQTVALVGTTGAGKTTIAKLIARFHDPDSGAVRLDEIDLREISDDDLRRAVVLLTQENFIFDGSIADNIEVGRPGASRAEVVAAARAVGADAFISGLSEGYDTDTGKQGSRLSAGQRQLVAFARVFLADPAVIILDEATSSLDIPAERLVQRALQTVLADRTAIIIAHRLSTVAIADRVLVLEHGRIIEDGPPELLLDADGPYARLHQAWRESLA</sequence>
<accession>A0A255FWF0</accession>
<evidence type="ECO:0000259" key="11">
    <source>
        <dbReference type="PROSITE" id="PS50893"/>
    </source>
</evidence>
<dbReference type="SMART" id="SM00382">
    <property type="entry name" value="AAA"/>
    <property type="match status" value="1"/>
</dbReference>
<keyword evidence="4 10" id="KW-0812">Transmembrane</keyword>
<dbReference type="OrthoDB" id="9806127at2"/>
<dbReference type="Pfam" id="PF00005">
    <property type="entry name" value="ABC_tran"/>
    <property type="match status" value="1"/>
</dbReference>
<dbReference type="InterPro" id="IPR039421">
    <property type="entry name" value="Type_1_exporter"/>
</dbReference>
<dbReference type="GO" id="GO:0005886">
    <property type="term" value="C:plasma membrane"/>
    <property type="evidence" value="ECO:0007669"/>
    <property type="project" value="UniProtKB-SubCell"/>
</dbReference>
<keyword evidence="6" id="KW-0067">ATP-binding</keyword>
<dbReference type="PROSITE" id="PS00211">
    <property type="entry name" value="ABC_TRANSPORTER_1"/>
    <property type="match status" value="1"/>
</dbReference>
<dbReference type="SUPFAM" id="SSF90123">
    <property type="entry name" value="ABC transporter transmembrane region"/>
    <property type="match status" value="1"/>
</dbReference>
<evidence type="ECO:0000256" key="4">
    <source>
        <dbReference type="ARBA" id="ARBA00022692"/>
    </source>
</evidence>
<comment type="similarity">
    <text evidence="9">Belongs to the ABC transporter superfamily. Lipid exporter (TC 3.A.1.106) family.</text>
</comment>
<evidence type="ECO:0000259" key="12">
    <source>
        <dbReference type="PROSITE" id="PS50929"/>
    </source>
</evidence>
<dbReference type="InterPro" id="IPR011527">
    <property type="entry name" value="ABC1_TM_dom"/>
</dbReference>
<evidence type="ECO:0000256" key="7">
    <source>
        <dbReference type="ARBA" id="ARBA00022989"/>
    </source>
</evidence>
<keyword evidence="5" id="KW-0547">Nucleotide-binding</keyword>
<evidence type="ECO:0000313" key="14">
    <source>
        <dbReference type="Proteomes" id="UP000215896"/>
    </source>
</evidence>
<feature type="transmembrane region" description="Helical" evidence="10">
    <location>
        <begin position="163"/>
        <end position="181"/>
    </location>
</feature>
<dbReference type="PROSITE" id="PS50893">
    <property type="entry name" value="ABC_TRANSPORTER_2"/>
    <property type="match status" value="1"/>
</dbReference>
<protein>
    <submittedName>
        <fullName evidence="13">ABC transporter</fullName>
    </submittedName>
</protein>
<evidence type="ECO:0000256" key="8">
    <source>
        <dbReference type="ARBA" id="ARBA00023136"/>
    </source>
</evidence>
<proteinExistence type="inferred from homology"/>
<dbReference type="GO" id="GO:0015421">
    <property type="term" value="F:ABC-type oligopeptide transporter activity"/>
    <property type="evidence" value="ECO:0007669"/>
    <property type="project" value="TreeGrafter"/>
</dbReference>